<feature type="domain" description="EAL" evidence="1">
    <location>
        <begin position="3"/>
        <end position="251"/>
    </location>
</feature>
<dbReference type="InterPro" id="IPR019278">
    <property type="entry name" value="DICT_dom"/>
</dbReference>
<dbReference type="SMART" id="SM00052">
    <property type="entry name" value="EAL"/>
    <property type="match status" value="1"/>
</dbReference>
<reference evidence="2 3" key="1">
    <citation type="submission" date="2021-01" db="EMBL/GenBank/DDBJ databases">
        <title>Whole genome shotgun sequence of Asanoa siamensis NBRC 107932.</title>
        <authorList>
            <person name="Komaki H."/>
            <person name="Tamura T."/>
        </authorList>
    </citation>
    <scope>NUCLEOTIDE SEQUENCE [LARGE SCALE GENOMIC DNA]</scope>
    <source>
        <strain evidence="2 3">NBRC 107932</strain>
    </source>
</reference>
<dbReference type="InterPro" id="IPR050706">
    <property type="entry name" value="Cyclic-di-GMP_PDE-like"/>
</dbReference>
<comment type="caution">
    <text evidence="2">The sequence shown here is derived from an EMBL/GenBank/DDBJ whole genome shotgun (WGS) entry which is preliminary data.</text>
</comment>
<dbReference type="PROSITE" id="PS50883">
    <property type="entry name" value="EAL"/>
    <property type="match status" value="1"/>
</dbReference>
<dbReference type="Proteomes" id="UP000604117">
    <property type="component" value="Unassembled WGS sequence"/>
</dbReference>
<sequence length="409" mass="43357">MGAVVGAGGIDAILAGRAVSSVYQPIVDLARAEVVAYEALARGPAETPWHSPQTLLDTARSVGRLGELDWVCRAAAFHGAFAAGIPRALPLFVNIEPVSARVDCPADLQPVVDRATDELQVVVEVTERSVTDDVAGLLAALDEWRSGENRVALDDVGADADSQAMMPLLEPDIIKLDKAVTHDLTTPQAVRVVDAARAEAARTGALILAEGIETAGQLTAVRAAGATLGQGWLLGRPGPLPATLRPPTVPLPPGRPMRPVRGTTPYEVASAGQRTERASRRDMLSLSRTLEERGIAATEPTVLLTSFQEARRFDDATRRRYEAIAREGIFTAAFALDMPARPAGRVRGCDIPRGDPLAGEWTVIVVGSRFAGGLFGRQHGADSFDLVTSTDREVVLAAAATLTRRLRPA</sequence>
<organism evidence="2 3">
    <name type="scientific">Asanoa siamensis</name>
    <dbReference type="NCBI Taxonomy" id="926357"/>
    <lineage>
        <taxon>Bacteria</taxon>
        <taxon>Bacillati</taxon>
        <taxon>Actinomycetota</taxon>
        <taxon>Actinomycetes</taxon>
        <taxon>Micromonosporales</taxon>
        <taxon>Micromonosporaceae</taxon>
        <taxon>Asanoa</taxon>
    </lineage>
</organism>
<name>A0ABQ4CT39_9ACTN</name>
<evidence type="ECO:0000313" key="3">
    <source>
        <dbReference type="Proteomes" id="UP000604117"/>
    </source>
</evidence>
<dbReference type="PANTHER" id="PTHR33121">
    <property type="entry name" value="CYCLIC DI-GMP PHOSPHODIESTERASE PDEF"/>
    <property type="match status" value="1"/>
</dbReference>
<protein>
    <recommendedName>
        <fullName evidence="1">EAL domain-containing protein</fullName>
    </recommendedName>
</protein>
<dbReference type="PANTHER" id="PTHR33121:SF76">
    <property type="entry name" value="SIGNALING PROTEIN"/>
    <property type="match status" value="1"/>
</dbReference>
<dbReference type="Pfam" id="PF00563">
    <property type="entry name" value="EAL"/>
    <property type="match status" value="1"/>
</dbReference>
<gene>
    <name evidence="2" type="ORF">Asi02nite_39730</name>
</gene>
<dbReference type="InterPro" id="IPR001633">
    <property type="entry name" value="EAL_dom"/>
</dbReference>
<proteinExistence type="predicted"/>
<accession>A0ABQ4CT39</accession>
<dbReference type="Gene3D" id="3.20.20.450">
    <property type="entry name" value="EAL domain"/>
    <property type="match status" value="1"/>
</dbReference>
<evidence type="ECO:0000313" key="2">
    <source>
        <dbReference type="EMBL" id="GIF74455.1"/>
    </source>
</evidence>
<dbReference type="EMBL" id="BONE01000031">
    <property type="protein sequence ID" value="GIF74455.1"/>
    <property type="molecule type" value="Genomic_DNA"/>
</dbReference>
<dbReference type="RefSeq" id="WP_203715018.1">
    <property type="nucleotide sequence ID" value="NZ_BONE01000031.1"/>
</dbReference>
<dbReference type="InterPro" id="IPR035919">
    <property type="entry name" value="EAL_sf"/>
</dbReference>
<keyword evidence="3" id="KW-1185">Reference proteome</keyword>
<dbReference type="SUPFAM" id="SSF141868">
    <property type="entry name" value="EAL domain-like"/>
    <property type="match status" value="1"/>
</dbReference>
<dbReference type="CDD" id="cd01948">
    <property type="entry name" value="EAL"/>
    <property type="match status" value="1"/>
</dbReference>
<dbReference type="Pfam" id="PF10069">
    <property type="entry name" value="DICT"/>
    <property type="match status" value="1"/>
</dbReference>
<evidence type="ECO:0000259" key="1">
    <source>
        <dbReference type="PROSITE" id="PS50883"/>
    </source>
</evidence>